<dbReference type="Pfam" id="PF00903">
    <property type="entry name" value="Glyoxalase"/>
    <property type="match status" value="1"/>
</dbReference>
<dbReference type="InterPro" id="IPR029068">
    <property type="entry name" value="Glyas_Bleomycin-R_OHBP_Dase"/>
</dbReference>
<evidence type="ECO:0000256" key="4">
    <source>
        <dbReference type="ARBA" id="ARBA00030892"/>
    </source>
</evidence>
<feature type="domain" description="VOC" evidence="8">
    <location>
        <begin position="2"/>
        <end position="132"/>
    </location>
</feature>
<comment type="catalytic activity">
    <reaction evidence="7">
        <text>(R)-S-lactoylglutathione = methylglyoxal + glutathione</text>
        <dbReference type="Rhea" id="RHEA:19069"/>
        <dbReference type="ChEBI" id="CHEBI:17158"/>
        <dbReference type="ChEBI" id="CHEBI:57474"/>
        <dbReference type="ChEBI" id="CHEBI:57925"/>
        <dbReference type="EC" id="4.4.1.5"/>
    </reaction>
</comment>
<comment type="caution">
    <text evidence="9">The sequence shown here is derived from an EMBL/GenBank/DDBJ whole genome shotgun (WGS) entry which is preliminary data.</text>
</comment>
<dbReference type="PANTHER" id="PTHR46036:SF5">
    <property type="entry name" value="LACTOYLGLUTATHIONE LYASE"/>
    <property type="match status" value="1"/>
</dbReference>
<dbReference type="InterPro" id="IPR004360">
    <property type="entry name" value="Glyas_Fos-R_dOase_dom"/>
</dbReference>
<reference evidence="9 10" key="1">
    <citation type="submission" date="2024-02" db="EMBL/GenBank/DDBJ databases">
        <title>A new putative Pannonibacter species isolated from two cases of bloodstream infections in paediatric patients.</title>
        <authorList>
            <person name="Castellana S."/>
            <person name="De Laurentiis V."/>
            <person name="Grassi M."/>
            <person name="De Leonardis F."/>
            <person name="Mosca A."/>
            <person name="De Carlo C."/>
            <person name="Sparapano E."/>
            <person name="Ronga L."/>
            <person name="Santacroce L."/>
            <person name="Chironna M."/>
            <person name="De Robertis A."/>
            <person name="Bianco A."/>
            <person name="Del Sambro L."/>
            <person name="Capozzi L."/>
            <person name="Parisi A."/>
        </authorList>
    </citation>
    <scope>NUCLEOTIDE SEQUENCE [LARGE SCALE GENOMIC DNA]</scope>
    <source>
        <strain evidence="9 10">Pt2</strain>
    </source>
</reference>
<accession>A0ABU7ZI77</accession>
<dbReference type="GO" id="GO:0004462">
    <property type="term" value="F:lactoylglutathione lyase activity"/>
    <property type="evidence" value="ECO:0007669"/>
    <property type="project" value="UniProtKB-EC"/>
</dbReference>
<dbReference type="Gene3D" id="3.10.180.10">
    <property type="entry name" value="2,3-Dihydroxybiphenyl 1,2-Dioxygenase, domain 1"/>
    <property type="match status" value="1"/>
</dbReference>
<sequence length="138" mass="15763">MRIAHCMIRVGDLDRSLDFYVNILGMKLLRREEYPGGRFTLAFVGYDDIDRSCVIELTYNWDTSLYSHGDSFGHLAFEVDDVFDQCSRLAAAGVKVVRPAGPMAHASPDREEPEIIAFVEDPDGYRIELVQSCEERRR</sequence>
<evidence type="ECO:0000256" key="1">
    <source>
        <dbReference type="ARBA" id="ARBA00001967"/>
    </source>
</evidence>
<protein>
    <recommendedName>
        <fullName evidence="4">Aldoketomutase</fullName>
    </recommendedName>
    <alternativeName>
        <fullName evidence="3">Glyoxalase I</fullName>
    </alternativeName>
    <alternativeName>
        <fullName evidence="2">Ketone-aldehyde mutase</fullName>
    </alternativeName>
    <alternativeName>
        <fullName evidence="5">Methylglyoxalase</fullName>
    </alternativeName>
    <alternativeName>
        <fullName evidence="6">S-D-lactoylglutathione methylglyoxal lyase</fullName>
    </alternativeName>
</protein>
<dbReference type="SUPFAM" id="SSF54593">
    <property type="entry name" value="Glyoxalase/Bleomycin resistance protein/Dihydroxybiphenyl dioxygenase"/>
    <property type="match status" value="1"/>
</dbReference>
<keyword evidence="9" id="KW-0456">Lyase</keyword>
<evidence type="ECO:0000313" key="9">
    <source>
        <dbReference type="EMBL" id="MEH0094733.1"/>
    </source>
</evidence>
<dbReference type="PROSITE" id="PS51819">
    <property type="entry name" value="VOC"/>
    <property type="match status" value="1"/>
</dbReference>
<organism evidence="9 10">
    <name type="scientific">Pannonibacter anstelovis</name>
    <dbReference type="NCBI Taxonomy" id="3121537"/>
    <lineage>
        <taxon>Bacteria</taxon>
        <taxon>Pseudomonadati</taxon>
        <taxon>Pseudomonadota</taxon>
        <taxon>Alphaproteobacteria</taxon>
        <taxon>Hyphomicrobiales</taxon>
        <taxon>Stappiaceae</taxon>
        <taxon>Pannonibacter</taxon>
    </lineage>
</organism>
<comment type="cofactor">
    <cofactor evidence="1">
        <name>Ni(2+)</name>
        <dbReference type="ChEBI" id="CHEBI:49786"/>
    </cofactor>
</comment>
<evidence type="ECO:0000256" key="3">
    <source>
        <dbReference type="ARBA" id="ARBA00030537"/>
    </source>
</evidence>
<gene>
    <name evidence="9" type="primary">gloA</name>
    <name evidence="9" type="ORF">V6L76_00610</name>
</gene>
<dbReference type="PANTHER" id="PTHR46036">
    <property type="entry name" value="LACTOYLGLUTATHIONE LYASE"/>
    <property type="match status" value="1"/>
</dbReference>
<keyword evidence="10" id="KW-1185">Reference proteome</keyword>
<dbReference type="EMBL" id="JBAKBE010000001">
    <property type="protein sequence ID" value="MEH0094733.1"/>
    <property type="molecule type" value="Genomic_DNA"/>
</dbReference>
<name>A0ABU7ZI77_9HYPH</name>
<dbReference type="RefSeq" id="WP_334249608.1">
    <property type="nucleotide sequence ID" value="NZ_JBAKBE010000001.1"/>
</dbReference>
<evidence type="ECO:0000256" key="2">
    <source>
        <dbReference type="ARBA" id="ARBA00030291"/>
    </source>
</evidence>
<evidence type="ECO:0000313" key="10">
    <source>
        <dbReference type="Proteomes" id="UP001380822"/>
    </source>
</evidence>
<evidence type="ECO:0000256" key="5">
    <source>
        <dbReference type="ARBA" id="ARBA00032460"/>
    </source>
</evidence>
<dbReference type="InterPro" id="IPR037523">
    <property type="entry name" value="VOC_core"/>
</dbReference>
<proteinExistence type="predicted"/>
<evidence type="ECO:0000256" key="6">
    <source>
        <dbReference type="ARBA" id="ARBA00033298"/>
    </source>
</evidence>
<evidence type="ECO:0000256" key="7">
    <source>
        <dbReference type="ARBA" id="ARBA00048273"/>
    </source>
</evidence>
<dbReference type="NCBIfam" id="TIGR00068">
    <property type="entry name" value="glyox_I"/>
    <property type="match status" value="1"/>
</dbReference>
<evidence type="ECO:0000259" key="8">
    <source>
        <dbReference type="PROSITE" id="PS51819"/>
    </source>
</evidence>
<dbReference type="InterPro" id="IPR004361">
    <property type="entry name" value="Glyoxalase_1"/>
</dbReference>
<dbReference type="Proteomes" id="UP001380822">
    <property type="component" value="Unassembled WGS sequence"/>
</dbReference>